<accession>A0A1G6ZEN9</accession>
<keyword evidence="4" id="KW-1185">Reference proteome</keyword>
<sequence length="605" mass="63386">MGWLRRFVVELVGLVLVQPVRRGRVRAQGWPRGLGPVVGVALGGYLLAGLLVVAAGPLRRLDDLATSTEGDTLPDLALAPLLLLVTLALSLAFTSGLHAHRWATTAITVLVGVQLVLVGVLSFPTAGPGVLLVTLTALTGLLVLILVRRRRSFAWFEFALVTGLVVLGLVVPLLMTQGGQRQLGFDSRVLSVTQLFVLLSPLAIPALMIGGAALVEIAVAAAGWGLRLVRDDAPRPVWRALAVALVVVGLAGVAWRLREDRWALLTSAVPLLLAVTALVLLRAPWRPVDDQVAPDELVAAWPRLLVPLAVGSCALLLPSVVAVAVQVVATAAGHPGGGALDALVLWLTSSQSVGLLRLLMVLVAVALALRWARRGEHARPLLLVSFAALLLPNVIGVLSGSRVSFPRTDDALAADVIVLAVLLLVAFAVARQLTARRLTALMLVLALSGCYVFRQVLADPVGLVLGASAVALTLFGLLWRLLTDAGWTHSGSAAFPLPTRVLFFWANALLAVSSLAFVALGRSSGGVTDVTGFTVFGDHVLGTPLYLAAVLGCLWQVLHADRAPVLPTEDDSVGDHLGRTRYAVEAGGPDVPGPASPNRVLTPGE</sequence>
<evidence type="ECO:0000256" key="2">
    <source>
        <dbReference type="SAM" id="Phobius"/>
    </source>
</evidence>
<name>A0A1G6ZEN9_9ACTN</name>
<feature type="transmembrane region" description="Helical" evidence="2">
    <location>
        <begin position="502"/>
        <end position="520"/>
    </location>
</feature>
<feature type="transmembrane region" description="Helical" evidence="2">
    <location>
        <begin position="76"/>
        <end position="95"/>
    </location>
</feature>
<feature type="region of interest" description="Disordered" evidence="1">
    <location>
        <begin position="584"/>
        <end position="605"/>
    </location>
</feature>
<dbReference type="Proteomes" id="UP000198546">
    <property type="component" value="Chromosome i"/>
</dbReference>
<feature type="transmembrane region" description="Helical" evidence="2">
    <location>
        <begin position="34"/>
        <end position="56"/>
    </location>
</feature>
<feature type="transmembrane region" description="Helical" evidence="2">
    <location>
        <begin position="343"/>
        <end position="369"/>
    </location>
</feature>
<evidence type="ECO:0000313" key="4">
    <source>
        <dbReference type="Proteomes" id="UP000198546"/>
    </source>
</evidence>
<keyword evidence="2" id="KW-1133">Transmembrane helix</keyword>
<feature type="transmembrane region" description="Helical" evidence="2">
    <location>
        <begin position="237"/>
        <end position="256"/>
    </location>
</feature>
<gene>
    <name evidence="3" type="ORF">SAMN04489747_2260</name>
</gene>
<evidence type="ECO:0000256" key="1">
    <source>
        <dbReference type="SAM" id="MobiDB-lite"/>
    </source>
</evidence>
<feature type="transmembrane region" description="Helical" evidence="2">
    <location>
        <begin position="262"/>
        <end position="283"/>
    </location>
</feature>
<feature type="transmembrane region" description="Helical" evidence="2">
    <location>
        <begin position="129"/>
        <end position="147"/>
    </location>
</feature>
<feature type="transmembrane region" description="Helical" evidence="2">
    <location>
        <begin position="304"/>
        <end position="331"/>
    </location>
</feature>
<protein>
    <submittedName>
        <fullName evidence="3">Uncharacterized protein</fullName>
    </submittedName>
</protein>
<feature type="transmembrane region" description="Helical" evidence="2">
    <location>
        <begin position="381"/>
        <end position="399"/>
    </location>
</feature>
<proteinExistence type="predicted"/>
<feature type="transmembrane region" description="Helical" evidence="2">
    <location>
        <begin position="463"/>
        <end position="482"/>
    </location>
</feature>
<keyword evidence="2" id="KW-0812">Transmembrane</keyword>
<evidence type="ECO:0000313" key="3">
    <source>
        <dbReference type="EMBL" id="SDE00667.1"/>
    </source>
</evidence>
<feature type="transmembrane region" description="Helical" evidence="2">
    <location>
        <begin position="195"/>
        <end position="225"/>
    </location>
</feature>
<dbReference type="OrthoDB" id="3734639at2"/>
<feature type="transmembrane region" description="Helical" evidence="2">
    <location>
        <begin position="154"/>
        <end position="175"/>
    </location>
</feature>
<feature type="transmembrane region" description="Helical" evidence="2">
    <location>
        <begin position="438"/>
        <end position="457"/>
    </location>
</feature>
<dbReference type="EMBL" id="LT629688">
    <property type="protein sequence ID" value="SDE00667.1"/>
    <property type="molecule type" value="Genomic_DNA"/>
</dbReference>
<feature type="transmembrane region" description="Helical" evidence="2">
    <location>
        <begin position="102"/>
        <end position="123"/>
    </location>
</feature>
<organism evidence="3 4">
    <name type="scientific">Auraticoccus monumenti</name>
    <dbReference type="NCBI Taxonomy" id="675864"/>
    <lineage>
        <taxon>Bacteria</taxon>
        <taxon>Bacillati</taxon>
        <taxon>Actinomycetota</taxon>
        <taxon>Actinomycetes</taxon>
        <taxon>Propionibacteriales</taxon>
        <taxon>Propionibacteriaceae</taxon>
        <taxon>Auraticoccus</taxon>
    </lineage>
</organism>
<dbReference type="RefSeq" id="WP_090593557.1">
    <property type="nucleotide sequence ID" value="NZ_LT629688.1"/>
</dbReference>
<reference evidence="3 4" key="1">
    <citation type="submission" date="2016-10" db="EMBL/GenBank/DDBJ databases">
        <authorList>
            <person name="de Groot N.N."/>
        </authorList>
    </citation>
    <scope>NUCLEOTIDE SEQUENCE [LARGE SCALE GENOMIC DNA]</scope>
    <source>
        <strain evidence="3 4">MON 2.2</strain>
    </source>
</reference>
<feature type="transmembrane region" description="Helical" evidence="2">
    <location>
        <begin position="540"/>
        <end position="558"/>
    </location>
</feature>
<feature type="transmembrane region" description="Helical" evidence="2">
    <location>
        <begin position="411"/>
        <end position="431"/>
    </location>
</feature>
<dbReference type="AlphaFoldDB" id="A0A1G6ZEN9"/>
<keyword evidence="2" id="KW-0472">Membrane</keyword>